<proteinExistence type="predicted"/>
<organism evidence="1 2">
    <name type="scientific">Brenthis ino</name>
    <name type="common">lesser marbled fritillary</name>
    <dbReference type="NCBI Taxonomy" id="405034"/>
    <lineage>
        <taxon>Eukaryota</taxon>
        <taxon>Metazoa</taxon>
        <taxon>Ecdysozoa</taxon>
        <taxon>Arthropoda</taxon>
        <taxon>Hexapoda</taxon>
        <taxon>Insecta</taxon>
        <taxon>Pterygota</taxon>
        <taxon>Neoptera</taxon>
        <taxon>Endopterygota</taxon>
        <taxon>Lepidoptera</taxon>
        <taxon>Glossata</taxon>
        <taxon>Ditrysia</taxon>
        <taxon>Papilionoidea</taxon>
        <taxon>Nymphalidae</taxon>
        <taxon>Heliconiinae</taxon>
        <taxon>Argynnini</taxon>
        <taxon>Brenthis</taxon>
    </lineage>
</organism>
<dbReference type="EMBL" id="OV170224">
    <property type="protein sequence ID" value="CAH0724863.1"/>
    <property type="molecule type" value="Genomic_DNA"/>
</dbReference>
<dbReference type="Proteomes" id="UP000838878">
    <property type="component" value="Chromosome 4"/>
</dbReference>
<sequence>MACIGLPLPMTTSKQLCTNTSTLSTVTKRQERCLSGACRGGVPLRHRRVCSVHLADAAAVSIASMRLVRLSLAGCGTRSEEGRTLTARAECGRQREPTSTLCLRTEQLHFSTISNNLHEELVVYILLRLSFFEVPSYDH</sequence>
<protein>
    <submittedName>
        <fullName evidence="1">Uncharacterized protein</fullName>
    </submittedName>
</protein>
<keyword evidence="2" id="KW-1185">Reference proteome</keyword>
<gene>
    <name evidence="1" type="ORF">BINO364_LOCUS10514</name>
</gene>
<reference evidence="1" key="1">
    <citation type="submission" date="2021-12" db="EMBL/GenBank/DDBJ databases">
        <authorList>
            <person name="Martin H S."/>
        </authorList>
    </citation>
    <scope>NUCLEOTIDE SEQUENCE</scope>
</reference>
<accession>A0A8J9URG9</accession>
<name>A0A8J9URG9_9NEOP</name>
<evidence type="ECO:0000313" key="1">
    <source>
        <dbReference type="EMBL" id="CAH0724863.1"/>
    </source>
</evidence>
<dbReference type="AlphaFoldDB" id="A0A8J9URG9"/>
<dbReference type="OrthoDB" id="7049084at2759"/>
<evidence type="ECO:0000313" key="2">
    <source>
        <dbReference type="Proteomes" id="UP000838878"/>
    </source>
</evidence>
<feature type="non-terminal residue" evidence="1">
    <location>
        <position position="139"/>
    </location>
</feature>